<dbReference type="InterPro" id="IPR036388">
    <property type="entry name" value="WH-like_DNA-bd_sf"/>
</dbReference>
<protein>
    <submittedName>
        <fullName evidence="7">Sigma-70 family RNA polymerase sigma factor</fullName>
    </submittedName>
</protein>
<evidence type="ECO:0000313" key="8">
    <source>
        <dbReference type="Proteomes" id="UP000683310"/>
    </source>
</evidence>
<dbReference type="InterPro" id="IPR013249">
    <property type="entry name" value="RNA_pol_sigma70_r4_t2"/>
</dbReference>
<organism evidence="7 8">
    <name type="scientific">Nocardia tengchongensis</name>
    <dbReference type="NCBI Taxonomy" id="2055889"/>
    <lineage>
        <taxon>Bacteria</taxon>
        <taxon>Bacillati</taxon>
        <taxon>Actinomycetota</taxon>
        <taxon>Actinomycetes</taxon>
        <taxon>Mycobacteriales</taxon>
        <taxon>Nocardiaceae</taxon>
        <taxon>Nocardia</taxon>
    </lineage>
</organism>
<keyword evidence="3" id="KW-0731">Sigma factor</keyword>
<dbReference type="InterPro" id="IPR000792">
    <property type="entry name" value="Tscrpt_reg_LuxR_C"/>
</dbReference>
<gene>
    <name evidence="7" type="ORF">KHQ06_25450</name>
</gene>
<reference evidence="7 8" key="1">
    <citation type="submission" date="2021-04" db="EMBL/GenBank/DDBJ databases">
        <title>Nocardia tengchongensis.</title>
        <authorList>
            <person name="Zhuang k."/>
            <person name="Ran Y."/>
            <person name="Li W."/>
        </authorList>
    </citation>
    <scope>NUCLEOTIDE SEQUENCE [LARGE SCALE GENOMIC DNA]</scope>
    <source>
        <strain evidence="7 8">CFH S0057</strain>
    </source>
</reference>
<dbReference type="InterPro" id="IPR013324">
    <property type="entry name" value="RNA_pol_sigma_r3/r4-like"/>
</dbReference>
<dbReference type="SUPFAM" id="SSF88659">
    <property type="entry name" value="Sigma3 and sigma4 domains of RNA polymerase sigma factors"/>
    <property type="match status" value="1"/>
</dbReference>
<dbReference type="CDD" id="cd06171">
    <property type="entry name" value="Sigma70_r4"/>
    <property type="match status" value="1"/>
</dbReference>
<feature type="domain" description="HTH luxR-type" evidence="6">
    <location>
        <begin position="141"/>
        <end position="198"/>
    </location>
</feature>
<dbReference type="Gene3D" id="1.10.10.10">
    <property type="entry name" value="Winged helix-like DNA-binding domain superfamily/Winged helix DNA-binding domain"/>
    <property type="match status" value="1"/>
</dbReference>
<evidence type="ECO:0000256" key="2">
    <source>
        <dbReference type="ARBA" id="ARBA00023015"/>
    </source>
</evidence>
<dbReference type="Pfam" id="PF08281">
    <property type="entry name" value="Sigma70_r4_2"/>
    <property type="match status" value="1"/>
</dbReference>
<evidence type="ECO:0000256" key="1">
    <source>
        <dbReference type="ARBA" id="ARBA00010641"/>
    </source>
</evidence>
<dbReference type="Gene3D" id="1.10.1740.10">
    <property type="match status" value="1"/>
</dbReference>
<keyword evidence="4" id="KW-0238">DNA-binding</keyword>
<evidence type="ECO:0000256" key="5">
    <source>
        <dbReference type="ARBA" id="ARBA00023163"/>
    </source>
</evidence>
<evidence type="ECO:0000256" key="3">
    <source>
        <dbReference type="ARBA" id="ARBA00023082"/>
    </source>
</evidence>
<dbReference type="NCBIfam" id="TIGR02937">
    <property type="entry name" value="sigma70-ECF"/>
    <property type="match status" value="1"/>
</dbReference>
<evidence type="ECO:0000259" key="6">
    <source>
        <dbReference type="SMART" id="SM00421"/>
    </source>
</evidence>
<evidence type="ECO:0000256" key="4">
    <source>
        <dbReference type="ARBA" id="ARBA00023125"/>
    </source>
</evidence>
<evidence type="ECO:0000313" key="7">
    <source>
        <dbReference type="EMBL" id="QVI19689.1"/>
    </source>
</evidence>
<name>A0ABX8CLA3_9NOCA</name>
<comment type="similarity">
    <text evidence="1">Belongs to the sigma-70 factor family. ECF subfamily.</text>
</comment>
<keyword evidence="8" id="KW-1185">Reference proteome</keyword>
<accession>A0ABX8CLA3</accession>
<dbReference type="Proteomes" id="UP000683310">
    <property type="component" value="Chromosome"/>
</dbReference>
<proteinExistence type="inferred from homology"/>
<keyword evidence="2" id="KW-0805">Transcription regulation</keyword>
<sequence>MHQLLLFDPMELFDPAEVAQLKERLDARPAEFDRFFRRYAPGLVGFLVVQGASIADANEIAQESMIEAYRDWTAIAYPASWIRVVASRKLRHRLKLAARESSLDLLLAGNEDQRLLSSGDEFTAEESLEAMLTNLDLHRFLQRLPQRQRQILAWTMQGYTPKEIADILHLSPEGVRSSLHKARDTLRPLVAAEGVYRRPTPAPRKTVSRRRRGR</sequence>
<keyword evidence="5" id="KW-0804">Transcription</keyword>
<dbReference type="SUPFAM" id="SSF88946">
    <property type="entry name" value="Sigma2 domain of RNA polymerase sigma factors"/>
    <property type="match status" value="1"/>
</dbReference>
<dbReference type="PANTHER" id="PTHR43133:SF8">
    <property type="entry name" value="RNA POLYMERASE SIGMA FACTOR HI_1459-RELATED"/>
    <property type="match status" value="1"/>
</dbReference>
<dbReference type="EMBL" id="CP074371">
    <property type="protein sequence ID" value="QVI19689.1"/>
    <property type="molecule type" value="Genomic_DNA"/>
</dbReference>
<dbReference type="InterPro" id="IPR014284">
    <property type="entry name" value="RNA_pol_sigma-70_dom"/>
</dbReference>
<dbReference type="SMART" id="SM00421">
    <property type="entry name" value="HTH_LUXR"/>
    <property type="match status" value="1"/>
</dbReference>
<dbReference type="PANTHER" id="PTHR43133">
    <property type="entry name" value="RNA POLYMERASE ECF-TYPE SIGMA FACTO"/>
    <property type="match status" value="1"/>
</dbReference>
<dbReference type="InterPro" id="IPR013325">
    <property type="entry name" value="RNA_pol_sigma_r2"/>
</dbReference>
<dbReference type="InterPro" id="IPR039425">
    <property type="entry name" value="RNA_pol_sigma-70-like"/>
</dbReference>